<dbReference type="EMBL" id="LKCW01000008">
    <property type="protein sequence ID" value="KPM45359.1"/>
    <property type="molecule type" value="Genomic_DNA"/>
</dbReference>
<dbReference type="SUPFAM" id="SSF54160">
    <property type="entry name" value="Chromo domain-like"/>
    <property type="match status" value="1"/>
</dbReference>
<feature type="compositionally biased region" description="Polar residues" evidence="2">
    <location>
        <begin position="169"/>
        <end position="182"/>
    </location>
</feature>
<feature type="region of interest" description="Disordered" evidence="2">
    <location>
        <begin position="317"/>
        <end position="390"/>
    </location>
</feature>
<name>A0A0P7C0E9_9HYPO</name>
<gene>
    <name evidence="3" type="ORF">AK830_g1241</name>
</gene>
<feature type="region of interest" description="Disordered" evidence="2">
    <location>
        <begin position="128"/>
        <end position="207"/>
    </location>
</feature>
<protein>
    <recommendedName>
        <fullName evidence="5">Chromo domain-containing protein</fullName>
    </recommendedName>
</protein>
<feature type="region of interest" description="Disordered" evidence="2">
    <location>
        <begin position="1"/>
        <end position="22"/>
    </location>
</feature>
<keyword evidence="4" id="KW-1185">Reference proteome</keyword>
<dbReference type="AlphaFoldDB" id="A0A0P7C0E9"/>
<feature type="compositionally biased region" description="Low complexity" evidence="2">
    <location>
        <begin position="341"/>
        <end position="353"/>
    </location>
</feature>
<accession>A0A0P7C0E9</accession>
<dbReference type="Proteomes" id="UP000050424">
    <property type="component" value="Unassembled WGS sequence"/>
</dbReference>
<organism evidence="3 4">
    <name type="scientific">Neonectria ditissima</name>
    <dbReference type="NCBI Taxonomy" id="78410"/>
    <lineage>
        <taxon>Eukaryota</taxon>
        <taxon>Fungi</taxon>
        <taxon>Dikarya</taxon>
        <taxon>Ascomycota</taxon>
        <taxon>Pezizomycotina</taxon>
        <taxon>Sordariomycetes</taxon>
        <taxon>Hypocreomycetidae</taxon>
        <taxon>Hypocreales</taxon>
        <taxon>Nectriaceae</taxon>
        <taxon>Neonectria</taxon>
    </lineage>
</organism>
<dbReference type="STRING" id="78410.A0A0P7C0E9"/>
<feature type="region of interest" description="Disordered" evidence="2">
    <location>
        <begin position="475"/>
        <end position="539"/>
    </location>
</feature>
<evidence type="ECO:0000256" key="2">
    <source>
        <dbReference type="SAM" id="MobiDB-lite"/>
    </source>
</evidence>
<reference evidence="3 4" key="1">
    <citation type="submission" date="2015-09" db="EMBL/GenBank/DDBJ databases">
        <title>Draft genome of a European isolate of the apple canker pathogen Neonectria ditissima.</title>
        <authorList>
            <person name="Gomez-Cortecero A."/>
            <person name="Harrison R.J."/>
            <person name="Armitage A.D."/>
        </authorList>
    </citation>
    <scope>NUCLEOTIDE SEQUENCE [LARGE SCALE GENOMIC DNA]</scope>
    <source>
        <strain evidence="3 4">R09/05</strain>
    </source>
</reference>
<feature type="compositionally biased region" description="Acidic residues" evidence="2">
    <location>
        <begin position="492"/>
        <end position="505"/>
    </location>
</feature>
<sequence>MASSTDAMTANPLKRKRETKGKTRIVVALHSKPPDYVPGTGPKLQRIGLLPPRDSTAYIIERILLPSPGAAADGKPLPKRMTYIVGWHDLPAARLLVPAMRVLDYVSPLALEEWEYEMELELDEERAELEAEKTQKKPQKKGRGRPPANSRIEAATVAAPENEAMKTGRPQTGAMSLSTPTKTRLRDFEGLSDESSPSRQLERENSGALMQVDAEDDSDQVEMVTFQDDFQDLRDNAPVVASKSTTESVAEGDVRAVCDHLPFSVTGIASVRPTPKMPVPASKPYFARKETPVPLPRIPTIQGVQNGFAPVVERRTSFTPLGGTSSFSTSGIQTPDPLSETPPAASATQSQQKTKSKESAKKQKKLSKPQNPNSDPKPDPPQSNGEPVWEVKRVEATEMYEVEGVGLVRYFQVLWEGDWPPEQNPSWEPEANLPPTLVRNFLNKTKKKPAKKAPLKQSTLSWVAGKQYSSVSEAFADGEEDELLGPDVTAAPDEDADDNGEELFVVEEPPAKKSRGRGTVGWHGNGTGNREFGMLPAYQ</sequence>
<proteinExistence type="predicted"/>
<dbReference type="CDD" id="cd00024">
    <property type="entry name" value="CD_CSD"/>
    <property type="match status" value="1"/>
</dbReference>
<evidence type="ECO:0000313" key="4">
    <source>
        <dbReference type="Proteomes" id="UP000050424"/>
    </source>
</evidence>
<comment type="caution">
    <text evidence="3">The sequence shown here is derived from an EMBL/GenBank/DDBJ whole genome shotgun (WGS) entry which is preliminary data.</text>
</comment>
<dbReference type="InterPro" id="IPR016197">
    <property type="entry name" value="Chromo-like_dom_sf"/>
</dbReference>
<evidence type="ECO:0008006" key="5">
    <source>
        <dbReference type="Google" id="ProtNLM"/>
    </source>
</evidence>
<comment type="subunit">
    <text evidence="1">Component of the NuA4 histone acetyltransferase complex.</text>
</comment>
<feature type="compositionally biased region" description="Basic residues" evidence="2">
    <location>
        <begin position="13"/>
        <end position="22"/>
    </location>
</feature>
<evidence type="ECO:0000313" key="3">
    <source>
        <dbReference type="EMBL" id="KPM45359.1"/>
    </source>
</evidence>
<feature type="compositionally biased region" description="Polar residues" evidence="2">
    <location>
        <begin position="317"/>
        <end position="333"/>
    </location>
</feature>
<feature type="compositionally biased region" description="Gly residues" evidence="2">
    <location>
        <begin position="518"/>
        <end position="527"/>
    </location>
</feature>
<dbReference type="OrthoDB" id="3543857at2759"/>
<dbReference type="Gene3D" id="2.40.50.40">
    <property type="match status" value="1"/>
</dbReference>
<evidence type="ECO:0000256" key="1">
    <source>
        <dbReference type="ARBA" id="ARBA00011353"/>
    </source>
</evidence>